<dbReference type="SUPFAM" id="SSF46785">
    <property type="entry name" value="Winged helix' DNA-binding domain"/>
    <property type="match status" value="1"/>
</dbReference>
<dbReference type="Pfam" id="PF03551">
    <property type="entry name" value="PadR"/>
    <property type="match status" value="1"/>
</dbReference>
<evidence type="ECO:0000313" key="2">
    <source>
        <dbReference type="EMBL" id="SEM03032.1"/>
    </source>
</evidence>
<proteinExistence type="predicted"/>
<keyword evidence="2" id="KW-0238">DNA-binding</keyword>
<sequence length="104" mass="11635">MCDGLVSATMDVHKLTAIQRDLLFVVSGMDESSGQAIKSELEQTQGRSLLAGRVYTNLNELVDSGLIDKGSRDGRTNEYSLTEGGREAVRNRQRWEKRYVRQTA</sequence>
<evidence type="ECO:0000259" key="1">
    <source>
        <dbReference type="Pfam" id="PF03551"/>
    </source>
</evidence>
<protein>
    <submittedName>
        <fullName evidence="2">DNA-binding transcriptional regulator, PadR family</fullName>
    </submittedName>
</protein>
<dbReference type="Proteomes" id="UP000183894">
    <property type="component" value="Unassembled WGS sequence"/>
</dbReference>
<dbReference type="Gene3D" id="1.10.10.10">
    <property type="entry name" value="Winged helix-like DNA-binding domain superfamily/Winged helix DNA-binding domain"/>
    <property type="match status" value="1"/>
</dbReference>
<accession>A0A1H7V1F1</accession>
<evidence type="ECO:0000313" key="3">
    <source>
        <dbReference type="Proteomes" id="UP000183894"/>
    </source>
</evidence>
<dbReference type="EMBL" id="FOAD01000016">
    <property type="protein sequence ID" value="SEM03032.1"/>
    <property type="molecule type" value="Genomic_DNA"/>
</dbReference>
<dbReference type="GO" id="GO:0003677">
    <property type="term" value="F:DNA binding"/>
    <property type="evidence" value="ECO:0007669"/>
    <property type="project" value="UniProtKB-KW"/>
</dbReference>
<dbReference type="AlphaFoldDB" id="A0A1H7V1F1"/>
<name>A0A1H7V1F1_HALLR</name>
<reference evidence="2 3" key="1">
    <citation type="submission" date="2016-10" db="EMBL/GenBank/DDBJ databases">
        <authorList>
            <person name="de Groot N.N."/>
        </authorList>
    </citation>
    <scope>NUCLEOTIDE SEQUENCE [LARGE SCALE GENOMIC DNA]</scope>
    <source>
        <strain evidence="2 3">CDM_5</strain>
    </source>
</reference>
<dbReference type="InterPro" id="IPR036390">
    <property type="entry name" value="WH_DNA-bd_sf"/>
</dbReference>
<organism evidence="2 3">
    <name type="scientific">Haloferax larsenii</name>
    <dbReference type="NCBI Taxonomy" id="302484"/>
    <lineage>
        <taxon>Archaea</taxon>
        <taxon>Methanobacteriati</taxon>
        <taxon>Methanobacteriota</taxon>
        <taxon>Stenosarchaea group</taxon>
        <taxon>Halobacteria</taxon>
        <taxon>Halobacteriales</taxon>
        <taxon>Haloferacaceae</taxon>
        <taxon>Haloferax</taxon>
    </lineage>
</organism>
<dbReference type="InterPro" id="IPR005149">
    <property type="entry name" value="Tscrpt_reg_PadR_N"/>
</dbReference>
<dbReference type="InterPro" id="IPR036388">
    <property type="entry name" value="WH-like_DNA-bd_sf"/>
</dbReference>
<feature type="domain" description="Transcription regulator PadR N-terminal" evidence="1">
    <location>
        <begin position="30"/>
        <end position="90"/>
    </location>
</feature>
<gene>
    <name evidence="2" type="ORF">SAMN04488691_1164</name>
</gene>